<dbReference type="InterPro" id="IPR032040">
    <property type="entry name" value="ELYS-bb"/>
</dbReference>
<dbReference type="InterPro" id="IPR008984">
    <property type="entry name" value="SMAD_FHA_dom_sf"/>
</dbReference>
<dbReference type="GO" id="GO:0048731">
    <property type="term" value="P:system development"/>
    <property type="evidence" value="ECO:0007669"/>
    <property type="project" value="UniProtKB-ARBA"/>
</dbReference>
<dbReference type="OrthoDB" id="20729at2759"/>
<feature type="region of interest" description="Disordered" evidence="7">
    <location>
        <begin position="1203"/>
        <end position="1226"/>
    </location>
</feature>
<keyword evidence="10" id="KW-1185">Reference proteome</keyword>
<dbReference type="Proteomes" id="UP000824219">
    <property type="component" value="Linkage Group LG09"/>
</dbReference>
<feature type="region of interest" description="Disordered" evidence="7">
    <location>
        <begin position="1998"/>
        <end position="2154"/>
    </location>
</feature>
<evidence type="ECO:0000256" key="1">
    <source>
        <dbReference type="ARBA" id="ARBA00004123"/>
    </source>
</evidence>
<feature type="region of interest" description="Disordered" evidence="7">
    <location>
        <begin position="2266"/>
        <end position="2353"/>
    </location>
</feature>
<evidence type="ECO:0000256" key="2">
    <source>
        <dbReference type="ARBA" id="ARBA00022741"/>
    </source>
</evidence>
<evidence type="ECO:0000313" key="10">
    <source>
        <dbReference type="Proteomes" id="UP000824219"/>
    </source>
</evidence>
<feature type="domain" description="Kinesin motor" evidence="8">
    <location>
        <begin position="2431"/>
        <end position="2749"/>
    </location>
</feature>
<dbReference type="GO" id="GO:0003777">
    <property type="term" value="F:microtubule motor activity"/>
    <property type="evidence" value="ECO:0007669"/>
    <property type="project" value="InterPro"/>
</dbReference>
<dbReference type="InterPro" id="IPR052620">
    <property type="entry name" value="ELYS/MEL-28_NucAsmblyFactor"/>
</dbReference>
<comment type="similarity">
    <text evidence="5">Belongs to the TRAFAC class myosin-kinesin ATPase superfamily. Kinesin family.</text>
</comment>
<feature type="compositionally biased region" description="Basic and acidic residues" evidence="7">
    <location>
        <begin position="1772"/>
        <end position="1796"/>
    </location>
</feature>
<dbReference type="Gene3D" id="3.40.850.10">
    <property type="entry name" value="Kinesin motor domain"/>
    <property type="match status" value="1"/>
</dbReference>
<dbReference type="PROSITE" id="PS50067">
    <property type="entry name" value="KINESIN_MOTOR_2"/>
    <property type="match status" value="1"/>
</dbReference>
<dbReference type="Pfam" id="PF16687">
    <property type="entry name" value="ELYS-bb"/>
    <property type="match status" value="1"/>
</dbReference>
<dbReference type="Pfam" id="PF00225">
    <property type="entry name" value="Kinesin"/>
    <property type="match status" value="1"/>
</dbReference>
<feature type="compositionally biased region" description="Basic and acidic residues" evidence="7">
    <location>
        <begin position="1439"/>
        <end position="1471"/>
    </location>
</feature>
<dbReference type="InterPro" id="IPR025151">
    <property type="entry name" value="ELYS_dom"/>
</dbReference>
<feature type="coiled-coil region" evidence="6">
    <location>
        <begin position="3243"/>
        <end position="3270"/>
    </location>
</feature>
<dbReference type="PANTHER" id="PTHR21583:SF8">
    <property type="entry name" value="PROTEIN ELYS"/>
    <property type="match status" value="1"/>
</dbReference>
<feature type="compositionally biased region" description="Basic and acidic residues" evidence="7">
    <location>
        <begin position="1513"/>
        <end position="1524"/>
    </location>
</feature>
<feature type="compositionally biased region" description="Acidic residues" evidence="7">
    <location>
        <begin position="1596"/>
        <end position="1629"/>
    </location>
</feature>
<keyword evidence="5" id="KW-0505">Motor protein</keyword>
<comment type="caution">
    <text evidence="9">The sequence shown here is derived from an EMBL/GenBank/DDBJ whole genome shotgun (WGS) entry which is preliminary data.</text>
</comment>
<feature type="compositionally biased region" description="Basic and acidic residues" evidence="7">
    <location>
        <begin position="1485"/>
        <end position="1498"/>
    </location>
</feature>
<feature type="region of interest" description="Disordered" evidence="7">
    <location>
        <begin position="1772"/>
        <end position="1946"/>
    </location>
</feature>
<proteinExistence type="inferred from homology"/>
<dbReference type="GO" id="GO:0008017">
    <property type="term" value="F:microtubule binding"/>
    <property type="evidence" value="ECO:0007669"/>
    <property type="project" value="InterPro"/>
</dbReference>
<reference evidence="9 10" key="1">
    <citation type="submission" date="2021-06" db="EMBL/GenBank/DDBJ databases">
        <title>Chromosome-level genome assembly of the red-tail catfish (Hemibagrus wyckioides).</title>
        <authorList>
            <person name="Shao F."/>
        </authorList>
    </citation>
    <scope>NUCLEOTIDE SEQUENCE [LARGE SCALE GENOMIC DNA]</scope>
    <source>
        <strain evidence="9">EC202008001</strain>
        <tissue evidence="9">Blood</tissue>
    </source>
</reference>
<evidence type="ECO:0000259" key="8">
    <source>
        <dbReference type="PROSITE" id="PS50067"/>
    </source>
</evidence>
<dbReference type="SMART" id="SM00129">
    <property type="entry name" value="KISc"/>
    <property type="match status" value="1"/>
</dbReference>
<dbReference type="GO" id="GO:0005524">
    <property type="term" value="F:ATP binding"/>
    <property type="evidence" value="ECO:0007669"/>
    <property type="project" value="UniProtKB-UniRule"/>
</dbReference>
<feature type="binding site" evidence="5">
    <location>
        <begin position="2526"/>
        <end position="2533"/>
    </location>
    <ligand>
        <name>ATP</name>
        <dbReference type="ChEBI" id="CHEBI:30616"/>
    </ligand>
</feature>
<feature type="region of interest" description="Disordered" evidence="7">
    <location>
        <begin position="1086"/>
        <end position="1105"/>
    </location>
</feature>
<dbReference type="SUPFAM" id="SSF52540">
    <property type="entry name" value="P-loop containing nucleoside triphosphate hydrolases"/>
    <property type="match status" value="1"/>
</dbReference>
<comment type="subcellular location">
    <subcellularLocation>
        <location evidence="1">Nucleus</location>
    </subcellularLocation>
</comment>
<protein>
    <recommendedName>
        <fullName evidence="8">Kinesin motor domain-containing protein</fullName>
    </recommendedName>
</protein>
<dbReference type="InterPro" id="IPR036961">
    <property type="entry name" value="Kinesin_motor_dom_sf"/>
</dbReference>
<feature type="compositionally biased region" description="Basic and acidic residues" evidence="7">
    <location>
        <begin position="1880"/>
        <end position="1905"/>
    </location>
</feature>
<dbReference type="EMBL" id="JAHKSW010000009">
    <property type="protein sequence ID" value="KAG7328059.1"/>
    <property type="molecule type" value="Genomic_DNA"/>
</dbReference>
<name>A0A9D3NT12_9TELE</name>
<feature type="compositionally biased region" description="Basic residues" evidence="7">
    <location>
        <begin position="2089"/>
        <end position="2098"/>
    </location>
</feature>
<dbReference type="SUPFAM" id="SSF49879">
    <property type="entry name" value="SMAD/FHA domain"/>
    <property type="match status" value="1"/>
</dbReference>
<feature type="compositionally biased region" description="Acidic residues" evidence="7">
    <location>
        <begin position="1922"/>
        <end position="1939"/>
    </location>
</feature>
<evidence type="ECO:0000256" key="6">
    <source>
        <dbReference type="SAM" id="Coils"/>
    </source>
</evidence>
<feature type="compositionally biased region" description="Low complexity" evidence="7">
    <location>
        <begin position="1136"/>
        <end position="1152"/>
    </location>
</feature>
<keyword evidence="2 5" id="KW-0547">Nucleotide-binding</keyword>
<feature type="compositionally biased region" description="Basic and acidic residues" evidence="7">
    <location>
        <begin position="1380"/>
        <end position="1419"/>
    </location>
</feature>
<dbReference type="Gene3D" id="2.60.200.20">
    <property type="match status" value="1"/>
</dbReference>
<evidence type="ECO:0000256" key="5">
    <source>
        <dbReference type="PROSITE-ProRule" id="PRU00283"/>
    </source>
</evidence>
<feature type="compositionally biased region" description="Polar residues" evidence="7">
    <location>
        <begin position="2140"/>
        <end position="2154"/>
    </location>
</feature>
<keyword evidence="3 5" id="KW-0067">ATP-binding</keyword>
<evidence type="ECO:0000313" key="9">
    <source>
        <dbReference type="EMBL" id="KAG7328059.1"/>
    </source>
</evidence>
<feature type="compositionally biased region" description="Polar residues" evidence="7">
    <location>
        <begin position="1576"/>
        <end position="1595"/>
    </location>
</feature>
<dbReference type="PANTHER" id="PTHR21583">
    <property type="entry name" value="ELYS PROTEIN"/>
    <property type="match status" value="1"/>
</dbReference>
<feature type="region of interest" description="Disordered" evidence="7">
    <location>
        <begin position="1135"/>
        <end position="1158"/>
    </location>
</feature>
<dbReference type="CDD" id="cd22709">
    <property type="entry name" value="FHA_KIF28P"/>
    <property type="match status" value="1"/>
</dbReference>
<feature type="region of interest" description="Disordered" evidence="7">
    <location>
        <begin position="1542"/>
        <end position="1629"/>
    </location>
</feature>
<dbReference type="Pfam" id="PF13934">
    <property type="entry name" value="ELYS"/>
    <property type="match status" value="1"/>
</dbReference>
<feature type="compositionally biased region" description="Basic and acidic residues" evidence="7">
    <location>
        <begin position="2020"/>
        <end position="2031"/>
    </location>
</feature>
<evidence type="ECO:0000256" key="7">
    <source>
        <dbReference type="SAM" id="MobiDB-lite"/>
    </source>
</evidence>
<feature type="compositionally biased region" description="Low complexity" evidence="7">
    <location>
        <begin position="1206"/>
        <end position="1223"/>
    </location>
</feature>
<keyword evidence="6" id="KW-0175">Coiled coil</keyword>
<evidence type="ECO:0000256" key="4">
    <source>
        <dbReference type="ARBA" id="ARBA00023242"/>
    </source>
</evidence>
<feature type="region of interest" description="Disordered" evidence="7">
    <location>
        <begin position="1262"/>
        <end position="1294"/>
    </location>
</feature>
<gene>
    <name evidence="9" type="ORF">KOW79_008003</name>
</gene>
<feature type="compositionally biased region" description="Basic and acidic residues" evidence="7">
    <location>
        <begin position="1547"/>
        <end position="1575"/>
    </location>
</feature>
<dbReference type="FunFam" id="2.60.200.20:FF:000034">
    <property type="entry name" value="kinesin-like protein KIF28P"/>
    <property type="match status" value="1"/>
</dbReference>
<organism evidence="9 10">
    <name type="scientific">Hemibagrus wyckioides</name>
    <dbReference type="NCBI Taxonomy" id="337641"/>
    <lineage>
        <taxon>Eukaryota</taxon>
        <taxon>Metazoa</taxon>
        <taxon>Chordata</taxon>
        <taxon>Craniata</taxon>
        <taxon>Vertebrata</taxon>
        <taxon>Euteleostomi</taxon>
        <taxon>Actinopterygii</taxon>
        <taxon>Neopterygii</taxon>
        <taxon>Teleostei</taxon>
        <taxon>Ostariophysi</taxon>
        <taxon>Siluriformes</taxon>
        <taxon>Bagridae</taxon>
        <taxon>Hemibagrus</taxon>
    </lineage>
</organism>
<evidence type="ECO:0000256" key="3">
    <source>
        <dbReference type="ARBA" id="ARBA00022840"/>
    </source>
</evidence>
<dbReference type="InterPro" id="IPR001752">
    <property type="entry name" value="Kinesin_motor_dom"/>
</dbReference>
<dbReference type="InterPro" id="IPR027417">
    <property type="entry name" value="P-loop_NTPase"/>
</dbReference>
<feature type="compositionally biased region" description="Acidic residues" evidence="7">
    <location>
        <begin position="1833"/>
        <end position="1848"/>
    </location>
</feature>
<sequence length="3374" mass="377122">MRRYGDHRHTGRMRDLAAQVTSGLLHFPAVTVDALGEDEVTLDSVLHGKFTAGRSMLAWLACGPHLEVVHAATGERFSAYRFSGVTDHLQPCVTAVREFSWLKRSGLLVGLQEDESSMLCLYDLGISRVIKAVVIPNRITAVEPLVSYGGASTSTQHLHQSLRWLFGVVAVVTDVGHVLLVDLCLDDFSCTQTELEASDLEVVNKCPSDIPRLREGVTQQGRHLCLQLCSPTGIGVSALHFISRTNQLAVGFTDGFLQLWNMKTLKKEYHSQLEGGRVPVYAFNFQEPENDPRNCCYLWAVQSAQDLEGDVVSLHLLQLAFGERKCSASGKIIYEGLEYCEERYSQDLSGGVFPLRAQATHTRLLSSQTIEKFRHHPDREDSVNEVASPDTSVLVFSWQVKSYGQGQPSTFIGVFDINRWYHAQMPDSLRAGESLQNCPYLAVWSLDSVVEVAQSCPLLDMVVHERSLSRALPHTCPPPEQFYNPNTYNFDASCLLNAGIVHFTCSGYQKETLSYLKKAVLSLSDGISNGFSQCLMSGLLSSRLTDVQPSSLTEQEQLDAVLTTAVETSALGLITGCIRKWTSEEQAGSAANLRYILEWAWEKVVKTKEELDGICAPLFDSSSNFIDPQTLQLLQHSQRLLSNLCTILHCLLNEAQEFTQRGLLGLVNKCMVSSLISQYAQVVLWFCRTGLLPESADDDVLQISRPFYSFSVIKNYYMGQREELHRLAKDKWNADCLMIDGLVAQCGERLSELWKRDEGGTGQYPPPSLHALLDLYLLENVEESTKHAIVIYLLLDVMYSLPNKSGASVESFPTAFSIPMGLVKLVQGLWLLDHHDHENSLDLLLHPSVSPYVWAWQHTLVLQALMIQNKHSTALHYLHMMKPSITSTPLTKLCVSVLLHNRCLVEAWTLLRQQVNKLSMDELLRFFYETCQELGLMKELLKLPLRPSEQECLQRFLQETGGFQNRELLMVHHLQQANYVPALQINHMLKMNLAGDRDPKMKERSNTRNSIMNQYGKVLPRAQRKLALERAKPYQHPSTILREVTRPQPLSTVAKRSTNENVLSRAAFIKNVLTKIEEVWIGKDTTPEPSPLKSPNVHDLVSSPNPPTLNVSEAFVGTPINMLTKRISRLLDLAVQPSSHTSPEPSHSQTPSRSISSWTAPKHISRAPELSLLHTPQVVKRARALAASGPVFSSFTPQSILRSSLRPTPIATPTASPARSATPPLRPKESRITFMEEIQSPDQPKSSSLHWSNGLTATDEVSELKCPPLPPEGGVEGWSEHSGEEEEDMKEPSVALLPSLKQKENRESEELKQVLPTLECRPSLGHETSALSVQSDSTLEFHDALCPADVMRPASRLDEDDEVIVRHPESNNATSAEEPIVYREMENDEKVSKFERQQESKEEERSKDGTDKWMEESTGGREVQPVVPGTSLEESDQDDSMHHEILVPRESIRTSGESEKMSREEEIKDTGVDVTVEEPISASPKDSESRDSAEHSVLDNEPITELPAFRSEAVNEERKDKLEAMETSDLDEYVERQLFCDLSPPHSHADSKEILISRSDPCGDDKDLGAEDDSQKSVTSSEAATSGSHSVVSLNDTEELSSTEEEEIGEGEEEDAEAEDKEEEDSGSEVEIIEEVKGNGTQQHLYLQDLQTEDQFLQEQAAAVLSLVTDPQLKVMDGCEEEEGQVVVVGLRPASLNDEGDVCYTELKPSTTLLVPIELAAEHQELLHGSELPEVTLPADSNNFSLMLEADDEEPAALEMDPENIFALKGKTEHAGDAEEEPNGNRDDVNAEHAVLEPEEMFQVEESLSETVVPDVVEPTKPSQKLEMGQEMSESEPNTEDQPDEPAEEPQTKSESEAVATSEPLIEDESDEPAAQAEQTEEKGPDPDHAYEAQTAEESKEKPVEPAEGSVEEPVKQHVTEETLDETDVCVDSQLEDSDSAGVMDDGLTVNEKMPAEESVIEASDTVPVADKYVSDSFKAEQKDAKLKEAIEATAELKEVQRSPARRGRKTVTFPVTMMESEKAEKEDPSESKVPSTPRRVTRSSKQLLEPEVLITPRRSTRKTDSEVMVEEMPSTKETPPRKTPQKATPRRGSRKTKISSSNDDEVQKMEETSVVEHQSARKTRKVATIGVPEPIPEENQANTNASPSRVTRQSSRRLSLTLENFHMVSDVQNTTLVTPPRSRRKTRGITEEKTSNETYVLDGAQLQNVSRRLTRSRHWTDGEELEKPENMESTNLLENALMERLNDEQAKESEVVTEIVRAKRRTRSVALSVEPEEQSAEALESVLSTEQQKKPAPSVRRTRGSRVPEAETSPVRDAPSGAQRARGKKKELSVNDIVLSPPSARTRRASSVAGHLEEKVLSDDAAVDAEAEVKTRKKRTTRARVEPDPVKVDLLSPLASPAEPLLRKKPDDREAATPKMNLRRRRMMEAIFPKPRERDAGSRCIITMSSNSVSIEEPRGQHRRTFSFHYTFWSHSGFTKDSDGLLVPEEEGGRYADQACVFAELGQGILNNALQGYNATLLAYGQTGSGKSYSMMGFGANKGLVSFSMLEIYNEQVIDLLSRSSRSSSGLRVREDQQRGFYVEGLRRVACESAVQVEQLMEQGTRTRTTAATHLNPNSSRSHMLIIIQLKQIFSKECITKQSNINLVDLAGSERQRSSGSEVDRLKEGTAINLSLTTLGNVISALAEVALGKRVVYIPYRDSVLTKLLQSALGGNSRTVMIATLSPADICYEESLSTLRYAERAKRIQNKAVVNEGPTERLVKELKAENAKLLLKLSKLDQNGRRSDQEMRQERRMMQMFPYMLNINEDAQLSGVIKLFIQEGEWVVGSVDASSPRAISIRGLGIQEQHAVFSNQQRRVTITPVSGSKVIVNGISISQTTELQHLNRVILGSNSTFLYVGFPSERLGDDWSRYDYDYFQSELAAAEGVHLHTLCHTPGQRSLQPNPSLLAAFYNYIRLMPMVTEANQMSQELNKGVEFKLEIKNLAMSDSKGHDLEKEIVVRVTNVQSKQVWLWSKGKFINRKFLMEEVYQQGASLPQDKDPFWDPVEPLHLGSAHLWLHSLAFRIAMDEQVEVVGPEGTEEAMLHARLVPCSPEGLPLGEHDILIDPTELLGKRLDFQLILDQCCGLRWVKEVRTRGIQIGFQMFDCSEPLYTQAVWQCVNTQLDYSVHFTALNTSHTLLTYLQSNAVVLQLWGLQEGCSDMMSGLHDVRKTPENIILIDTADMEHTSVDSSVSDQCVCLRVLQEDLEELKNTNAALRRENHTLREQLNTRNGMACPQERRGSLKSSCDAEFARALKVFYHSMTAVRAQLQRLCRHRPSEEADLQDLRFFVDEHTHMLREFSEQLEKCVCTLKQDVAAIVRRKREKSVTCS</sequence>
<dbReference type="GO" id="GO:0007018">
    <property type="term" value="P:microtubule-based movement"/>
    <property type="evidence" value="ECO:0007669"/>
    <property type="project" value="InterPro"/>
</dbReference>
<dbReference type="PRINTS" id="PR00380">
    <property type="entry name" value="KINESINHEAVY"/>
</dbReference>
<accession>A0A9D3NT12</accession>
<keyword evidence="4" id="KW-0539">Nucleus</keyword>
<dbReference type="GO" id="GO:0005634">
    <property type="term" value="C:nucleus"/>
    <property type="evidence" value="ECO:0007669"/>
    <property type="project" value="UniProtKB-SubCell"/>
</dbReference>
<feature type="region of interest" description="Disordered" evidence="7">
    <location>
        <begin position="1362"/>
        <end position="1526"/>
    </location>
</feature>